<proteinExistence type="predicted"/>
<dbReference type="AlphaFoldDB" id="A0AAV4H446"/>
<evidence type="ECO:0000313" key="7">
    <source>
        <dbReference type="EMBL" id="GFR92683.1"/>
    </source>
</evidence>
<dbReference type="Gene3D" id="1.20.1070.10">
    <property type="entry name" value="Rhodopsin 7-helix transmembrane proteins"/>
    <property type="match status" value="1"/>
</dbReference>
<evidence type="ECO:0000259" key="6">
    <source>
        <dbReference type="PROSITE" id="PS50262"/>
    </source>
</evidence>
<dbReference type="PROSITE" id="PS50262">
    <property type="entry name" value="G_PROTEIN_RECEP_F1_2"/>
    <property type="match status" value="1"/>
</dbReference>
<evidence type="ECO:0000256" key="1">
    <source>
        <dbReference type="ARBA" id="ARBA00004370"/>
    </source>
</evidence>
<keyword evidence="7" id="KW-0675">Receptor</keyword>
<dbReference type="GO" id="GO:0016020">
    <property type="term" value="C:membrane"/>
    <property type="evidence" value="ECO:0007669"/>
    <property type="project" value="UniProtKB-SubCell"/>
</dbReference>
<comment type="subcellular location">
    <subcellularLocation>
        <location evidence="1">Membrane</location>
    </subcellularLocation>
</comment>
<dbReference type="SUPFAM" id="SSF81321">
    <property type="entry name" value="Family A G protein-coupled receptor-like"/>
    <property type="match status" value="1"/>
</dbReference>
<dbReference type="InterPro" id="IPR017452">
    <property type="entry name" value="GPCR_Rhodpsn_7TM"/>
</dbReference>
<keyword evidence="4 5" id="KW-0472">Membrane</keyword>
<evidence type="ECO:0000256" key="4">
    <source>
        <dbReference type="ARBA" id="ARBA00023136"/>
    </source>
</evidence>
<gene>
    <name evidence="7" type="ORF">ElyMa_000873600</name>
</gene>
<keyword evidence="3 5" id="KW-1133">Transmembrane helix</keyword>
<feature type="transmembrane region" description="Helical" evidence="5">
    <location>
        <begin position="80"/>
        <end position="99"/>
    </location>
</feature>
<reference evidence="7 8" key="1">
    <citation type="journal article" date="2021" name="Elife">
        <title>Chloroplast acquisition without the gene transfer in kleptoplastic sea slugs, Plakobranchus ocellatus.</title>
        <authorList>
            <person name="Maeda T."/>
            <person name="Takahashi S."/>
            <person name="Yoshida T."/>
            <person name="Shimamura S."/>
            <person name="Takaki Y."/>
            <person name="Nagai Y."/>
            <person name="Toyoda A."/>
            <person name="Suzuki Y."/>
            <person name="Arimoto A."/>
            <person name="Ishii H."/>
            <person name="Satoh N."/>
            <person name="Nishiyama T."/>
            <person name="Hasebe M."/>
            <person name="Maruyama T."/>
            <person name="Minagawa J."/>
            <person name="Obokata J."/>
            <person name="Shigenobu S."/>
        </authorList>
    </citation>
    <scope>NUCLEOTIDE SEQUENCE [LARGE SCALE GENOMIC DNA]</scope>
</reference>
<keyword evidence="8" id="KW-1185">Reference proteome</keyword>
<feature type="transmembrane region" description="Helical" evidence="5">
    <location>
        <begin position="38"/>
        <end position="68"/>
    </location>
</feature>
<feature type="domain" description="G-protein coupled receptors family 1 profile" evidence="6">
    <location>
        <begin position="60"/>
        <end position="162"/>
    </location>
</feature>
<organism evidence="7 8">
    <name type="scientific">Elysia marginata</name>
    <dbReference type="NCBI Taxonomy" id="1093978"/>
    <lineage>
        <taxon>Eukaryota</taxon>
        <taxon>Metazoa</taxon>
        <taxon>Spiralia</taxon>
        <taxon>Lophotrochozoa</taxon>
        <taxon>Mollusca</taxon>
        <taxon>Gastropoda</taxon>
        <taxon>Heterobranchia</taxon>
        <taxon>Euthyneura</taxon>
        <taxon>Panpulmonata</taxon>
        <taxon>Sacoglossa</taxon>
        <taxon>Placobranchoidea</taxon>
        <taxon>Plakobranchidae</taxon>
        <taxon>Elysia</taxon>
    </lineage>
</organism>
<evidence type="ECO:0000256" key="3">
    <source>
        <dbReference type="ARBA" id="ARBA00022989"/>
    </source>
</evidence>
<evidence type="ECO:0000256" key="2">
    <source>
        <dbReference type="ARBA" id="ARBA00022692"/>
    </source>
</evidence>
<dbReference type="EMBL" id="BMAT01001795">
    <property type="protein sequence ID" value="GFR92683.1"/>
    <property type="molecule type" value="Genomic_DNA"/>
</dbReference>
<sequence length="162" mass="18651">MVRIVHLFIPRENSSFFSPFGDPDYMAQFYAYMRHVQYLIFISQLFTSLNVAVNSFSTLANIVVVVVFLNKDGFKSTANVSFSALGITDVLVSFIWALYHMTFHRKISKYIKMDRYLTSHVVPSMEILATVSSYITAVITWERLICVAFPLKVSSPHQRLDY</sequence>
<name>A0AAV4H446_9GAST</name>
<evidence type="ECO:0000313" key="8">
    <source>
        <dbReference type="Proteomes" id="UP000762676"/>
    </source>
</evidence>
<protein>
    <submittedName>
        <fullName evidence="7">Chemosensory receptor A</fullName>
    </submittedName>
</protein>
<accession>A0AAV4H446</accession>
<evidence type="ECO:0000256" key="5">
    <source>
        <dbReference type="SAM" id="Phobius"/>
    </source>
</evidence>
<keyword evidence="2 5" id="KW-0812">Transmembrane</keyword>
<dbReference type="Proteomes" id="UP000762676">
    <property type="component" value="Unassembled WGS sequence"/>
</dbReference>
<comment type="caution">
    <text evidence="7">The sequence shown here is derived from an EMBL/GenBank/DDBJ whole genome shotgun (WGS) entry which is preliminary data.</text>
</comment>